<name>A0A6C0HN76_9ZZZZ</name>
<evidence type="ECO:0000313" key="2">
    <source>
        <dbReference type="EMBL" id="QHT81555.1"/>
    </source>
</evidence>
<dbReference type="EMBL" id="MN739985">
    <property type="protein sequence ID" value="QHT81555.1"/>
    <property type="molecule type" value="Genomic_DNA"/>
</dbReference>
<accession>A0A6C0HN76</accession>
<reference evidence="2" key="1">
    <citation type="journal article" date="2020" name="Nature">
        <title>Giant virus diversity and host interactions through global metagenomics.</title>
        <authorList>
            <person name="Schulz F."/>
            <person name="Roux S."/>
            <person name="Paez-Espino D."/>
            <person name="Jungbluth S."/>
            <person name="Walsh D.A."/>
            <person name="Denef V.J."/>
            <person name="McMahon K.D."/>
            <person name="Konstantinidis K.T."/>
            <person name="Eloe-Fadrosh E.A."/>
            <person name="Kyrpides N.C."/>
            <person name="Woyke T."/>
        </authorList>
    </citation>
    <scope>NUCLEOTIDE SEQUENCE</scope>
    <source>
        <strain evidence="2">GVMAG-M-3300023184-13</strain>
    </source>
</reference>
<keyword evidence="1" id="KW-0175">Coiled coil</keyword>
<evidence type="ECO:0000256" key="1">
    <source>
        <dbReference type="SAM" id="Coils"/>
    </source>
</evidence>
<organism evidence="2">
    <name type="scientific">viral metagenome</name>
    <dbReference type="NCBI Taxonomy" id="1070528"/>
    <lineage>
        <taxon>unclassified sequences</taxon>
        <taxon>metagenomes</taxon>
        <taxon>organismal metagenomes</taxon>
    </lineage>
</organism>
<protein>
    <submittedName>
        <fullName evidence="2">Uncharacterized protein</fullName>
    </submittedName>
</protein>
<feature type="coiled-coil region" evidence="1">
    <location>
        <begin position="84"/>
        <end position="111"/>
    </location>
</feature>
<sequence>MDINNINNNINIENEIDTIIADTTQDMANGTTNITNTDQYTAGNCDDNATDGVTTQSEYPVIDEESTQVFNMSLQQYLTIDDEKTVLQDTLRKKNNQKKNYEQTMLAYLSNYNIKNVSLDGSYKNRVLETETKNVASGFNRSTVIEVLEECLGSDSELFDTIMLKLSERVAIKEVTKLKLLDLSKKRVLKKDKIANNNQMVESILDTTETVIPENLRYLFTEQ</sequence>
<proteinExistence type="predicted"/>
<dbReference type="AlphaFoldDB" id="A0A6C0HN76"/>